<dbReference type="Proteomes" id="UP000275846">
    <property type="component" value="Unassembled WGS sequence"/>
</dbReference>
<dbReference type="Pfam" id="PF08785">
    <property type="entry name" value="Ku_PK_bind"/>
    <property type="match status" value="1"/>
</dbReference>
<proteinExistence type="predicted"/>
<evidence type="ECO:0000313" key="4">
    <source>
        <dbReference type="WBParaSite" id="SSLN_0000751601-mRNA-1"/>
    </source>
</evidence>
<evidence type="ECO:0000259" key="1">
    <source>
        <dbReference type="Pfam" id="PF08785"/>
    </source>
</evidence>
<dbReference type="InterPro" id="IPR036494">
    <property type="entry name" value="Ku_C_sf"/>
</dbReference>
<organism evidence="4">
    <name type="scientific">Schistocephalus solidus</name>
    <name type="common">Tapeworm</name>
    <dbReference type="NCBI Taxonomy" id="70667"/>
    <lineage>
        <taxon>Eukaryota</taxon>
        <taxon>Metazoa</taxon>
        <taxon>Spiralia</taxon>
        <taxon>Lophotrochozoa</taxon>
        <taxon>Platyhelminthes</taxon>
        <taxon>Cestoda</taxon>
        <taxon>Eucestoda</taxon>
        <taxon>Diphyllobothriidea</taxon>
        <taxon>Diphyllobothriidae</taxon>
        <taxon>Schistocephalus</taxon>
    </lineage>
</organism>
<sequence>EDQPGSLNPFATRTAAVTHVGSVDPVGDFNALVSARLHETASRQLEEHIYRLVDDPLTSSLLRPKVIFCLRGYRKAAGESVEMGQAYNRFLRSLHPLLAPISNADLASVGLSEQEAEALVREPLRSVSAAIHGPEQANNESAALDNLLDDLE</sequence>
<dbReference type="SUPFAM" id="SSF101420">
    <property type="entry name" value="C-terminal domain of Ku80"/>
    <property type="match status" value="1"/>
</dbReference>
<gene>
    <name evidence="2" type="ORF">SSLN_LOCUS7263</name>
</gene>
<dbReference type="STRING" id="70667.A0A183SSR5"/>
<keyword evidence="3" id="KW-1185">Reference proteome</keyword>
<protein>
    <submittedName>
        <fullName evidence="4">Ku_PK_bind domain-containing protein</fullName>
    </submittedName>
</protein>
<name>A0A183SSR5_SCHSO</name>
<evidence type="ECO:0000313" key="3">
    <source>
        <dbReference type="Proteomes" id="UP000275846"/>
    </source>
</evidence>
<accession>A0A183SSR5</accession>
<reference evidence="4" key="1">
    <citation type="submission" date="2016-06" db="UniProtKB">
        <authorList>
            <consortium name="WormBaseParasite"/>
        </authorList>
    </citation>
    <scope>IDENTIFICATION</scope>
</reference>
<dbReference type="Gene3D" id="1.25.40.240">
    <property type="entry name" value="Ku, C-terminal domain"/>
    <property type="match status" value="1"/>
</dbReference>
<evidence type="ECO:0000313" key="2">
    <source>
        <dbReference type="EMBL" id="VDL93648.1"/>
    </source>
</evidence>
<dbReference type="WBParaSite" id="SSLN_0000751601-mRNA-1">
    <property type="protein sequence ID" value="SSLN_0000751601-mRNA-1"/>
    <property type="gene ID" value="SSLN_0000751601"/>
</dbReference>
<dbReference type="AlphaFoldDB" id="A0A183SSR5"/>
<dbReference type="OrthoDB" id="30826at2759"/>
<reference evidence="2 3" key="2">
    <citation type="submission" date="2018-11" db="EMBL/GenBank/DDBJ databases">
        <authorList>
            <consortium name="Pathogen Informatics"/>
        </authorList>
    </citation>
    <scope>NUCLEOTIDE SEQUENCE [LARGE SCALE GENOMIC DNA]</scope>
    <source>
        <strain evidence="2 3">NST_G2</strain>
    </source>
</reference>
<dbReference type="InterPro" id="IPR014893">
    <property type="entry name" value="Ku_PK_bind"/>
</dbReference>
<feature type="domain" description="Ku C-terminal" evidence="1">
    <location>
        <begin position="24"/>
        <end position="97"/>
    </location>
</feature>
<dbReference type="EMBL" id="UYSU01034062">
    <property type="protein sequence ID" value="VDL93648.1"/>
    <property type="molecule type" value="Genomic_DNA"/>
</dbReference>